<feature type="region of interest" description="Disordered" evidence="8">
    <location>
        <begin position="320"/>
        <end position="354"/>
    </location>
</feature>
<gene>
    <name evidence="10" type="ORF">LCOR_00469.1</name>
</gene>
<keyword evidence="5" id="KW-0804">Transcription</keyword>
<feature type="compositionally biased region" description="Basic and acidic residues" evidence="8">
    <location>
        <begin position="1172"/>
        <end position="1183"/>
    </location>
</feature>
<dbReference type="FunFam" id="1.20.1160.11:FF:000002">
    <property type="entry name" value="Paired amphipathic helix protein SIN3"/>
    <property type="match status" value="1"/>
</dbReference>
<evidence type="ECO:0000313" key="10">
    <source>
        <dbReference type="EMBL" id="CDH48697.1"/>
    </source>
</evidence>
<dbReference type="GO" id="GO:0010628">
    <property type="term" value="P:positive regulation of gene expression"/>
    <property type="evidence" value="ECO:0007669"/>
    <property type="project" value="UniProtKB-ARBA"/>
</dbReference>
<dbReference type="GO" id="GO:0033698">
    <property type="term" value="C:Rpd3L complex"/>
    <property type="evidence" value="ECO:0007669"/>
    <property type="project" value="UniProtKB-ARBA"/>
</dbReference>
<feature type="compositionally biased region" description="Pro residues" evidence="8">
    <location>
        <begin position="427"/>
        <end position="462"/>
    </location>
</feature>
<keyword evidence="4" id="KW-0805">Transcription regulation</keyword>
<dbReference type="PROSITE" id="PS51477">
    <property type="entry name" value="PAH"/>
    <property type="match status" value="2"/>
</dbReference>
<dbReference type="Pfam" id="PF16879">
    <property type="entry name" value="Sin3a_C"/>
    <property type="match status" value="1"/>
</dbReference>
<dbReference type="SMART" id="SM00761">
    <property type="entry name" value="HDAC_interact"/>
    <property type="match status" value="1"/>
</dbReference>
<dbReference type="InterPro" id="IPR013194">
    <property type="entry name" value="HDAC_interact_dom"/>
</dbReference>
<evidence type="ECO:0000256" key="1">
    <source>
        <dbReference type="ARBA" id="ARBA00004123"/>
    </source>
</evidence>
<keyword evidence="6 7" id="KW-0539">Nucleus</keyword>
<dbReference type="STRING" id="1263082.A0A068RGC5"/>
<feature type="domain" description="Histone deacetylase interacting" evidence="9">
    <location>
        <begin position="725"/>
        <end position="826"/>
    </location>
</feature>
<dbReference type="SUPFAM" id="SSF101447">
    <property type="entry name" value="Formin homology 2 domain (FH2 domain)"/>
    <property type="match status" value="1"/>
</dbReference>
<proteinExistence type="predicted"/>
<evidence type="ECO:0000256" key="7">
    <source>
        <dbReference type="PROSITE-ProRule" id="PRU00810"/>
    </source>
</evidence>
<evidence type="ECO:0000256" key="5">
    <source>
        <dbReference type="ARBA" id="ARBA00023163"/>
    </source>
</evidence>
<dbReference type="FunFam" id="1.20.1160.11:FF:000001">
    <property type="entry name" value="Paired amphipathic helix protein Sin3"/>
    <property type="match status" value="1"/>
</dbReference>
<feature type="compositionally biased region" description="Polar residues" evidence="8">
    <location>
        <begin position="1155"/>
        <end position="1169"/>
    </location>
</feature>
<dbReference type="OrthoDB" id="10265969at2759"/>
<dbReference type="GO" id="GO:0003714">
    <property type="term" value="F:transcription corepressor activity"/>
    <property type="evidence" value="ECO:0007669"/>
    <property type="project" value="InterPro"/>
</dbReference>
<feature type="compositionally biased region" description="Pro residues" evidence="8">
    <location>
        <begin position="1"/>
        <end position="13"/>
    </location>
</feature>
<evidence type="ECO:0000259" key="9">
    <source>
        <dbReference type="SMART" id="SM00761"/>
    </source>
</evidence>
<feature type="compositionally biased region" description="Low complexity" evidence="8">
    <location>
        <begin position="397"/>
        <end position="408"/>
    </location>
</feature>
<evidence type="ECO:0000313" key="11">
    <source>
        <dbReference type="Proteomes" id="UP000027586"/>
    </source>
</evidence>
<feature type="compositionally biased region" description="Polar residues" evidence="8">
    <location>
        <begin position="320"/>
        <end position="339"/>
    </location>
</feature>
<dbReference type="SUPFAM" id="SSF47762">
    <property type="entry name" value="PAH2 domain"/>
    <property type="match status" value="3"/>
</dbReference>
<dbReference type="InterPro" id="IPR039774">
    <property type="entry name" value="Sin3-like"/>
</dbReference>
<evidence type="ECO:0000256" key="6">
    <source>
        <dbReference type="ARBA" id="ARBA00023242"/>
    </source>
</evidence>
<feature type="compositionally biased region" description="Acidic residues" evidence="8">
    <location>
        <begin position="1012"/>
        <end position="1036"/>
    </location>
</feature>
<evidence type="ECO:0000256" key="8">
    <source>
        <dbReference type="SAM" id="MobiDB-lite"/>
    </source>
</evidence>
<dbReference type="InterPro" id="IPR003822">
    <property type="entry name" value="PAH"/>
</dbReference>
<organism evidence="10 11">
    <name type="scientific">Lichtheimia corymbifera JMRC:FSU:9682</name>
    <dbReference type="NCBI Taxonomy" id="1263082"/>
    <lineage>
        <taxon>Eukaryota</taxon>
        <taxon>Fungi</taxon>
        <taxon>Fungi incertae sedis</taxon>
        <taxon>Mucoromycota</taxon>
        <taxon>Mucoromycotina</taxon>
        <taxon>Mucoromycetes</taxon>
        <taxon>Mucorales</taxon>
        <taxon>Lichtheimiaceae</taxon>
        <taxon>Lichtheimia</taxon>
    </lineage>
</organism>
<feature type="compositionally biased region" description="Basic and acidic residues" evidence="8">
    <location>
        <begin position="1126"/>
        <end position="1146"/>
    </location>
</feature>
<dbReference type="Proteomes" id="UP000027586">
    <property type="component" value="Unassembled WGS sequence"/>
</dbReference>
<keyword evidence="11" id="KW-1185">Reference proteome</keyword>
<feature type="compositionally biased region" description="Pro residues" evidence="8">
    <location>
        <begin position="130"/>
        <end position="143"/>
    </location>
</feature>
<feature type="region of interest" description="Disordered" evidence="8">
    <location>
        <begin position="1012"/>
        <end position="1188"/>
    </location>
</feature>
<feature type="compositionally biased region" description="Pro residues" evidence="8">
    <location>
        <begin position="41"/>
        <end position="56"/>
    </location>
</feature>
<feature type="compositionally biased region" description="Polar residues" evidence="8">
    <location>
        <begin position="119"/>
        <end position="128"/>
    </location>
</feature>
<comment type="caution">
    <text evidence="10">The sequence shown here is derived from an EMBL/GenBank/DDBJ whole genome shotgun (WGS) entry which is preliminary data.</text>
</comment>
<dbReference type="Gene3D" id="1.20.1160.11">
    <property type="entry name" value="Paired amphipathic helix"/>
    <property type="match status" value="3"/>
</dbReference>
<feature type="compositionally biased region" description="Pro residues" evidence="8">
    <location>
        <begin position="409"/>
        <end position="419"/>
    </location>
</feature>
<feature type="region of interest" description="Disordered" evidence="8">
    <location>
        <begin position="1"/>
        <end position="208"/>
    </location>
</feature>
<feature type="compositionally biased region" description="Low complexity" evidence="8">
    <location>
        <begin position="170"/>
        <end position="197"/>
    </location>
</feature>
<dbReference type="PANTHER" id="PTHR12346:SF0">
    <property type="entry name" value="SIN3A, ISOFORM G"/>
    <property type="match status" value="1"/>
</dbReference>
<dbReference type="InterPro" id="IPR031693">
    <property type="entry name" value="Sin3_C"/>
</dbReference>
<evidence type="ECO:0000256" key="4">
    <source>
        <dbReference type="ARBA" id="ARBA00023015"/>
    </source>
</evidence>
<dbReference type="EMBL" id="CBTN010000001">
    <property type="protein sequence ID" value="CDH48697.1"/>
    <property type="molecule type" value="Genomic_DNA"/>
</dbReference>
<feature type="compositionally biased region" description="Pro residues" evidence="8">
    <location>
        <begin position="377"/>
        <end position="396"/>
    </location>
</feature>
<feature type="region of interest" description="Disordered" evidence="8">
    <location>
        <begin position="588"/>
        <end position="612"/>
    </location>
</feature>
<reference evidence="10" key="1">
    <citation type="submission" date="2013-08" db="EMBL/GenBank/DDBJ databases">
        <title>Gene expansion shapes genome architecture in the human pathogen Lichtheimia corymbifera: an evolutionary genomics analysis in the ancient terrestrial Mucorales (Mucoromycotina).</title>
        <authorList>
            <person name="Schwartze V.U."/>
            <person name="Winter S."/>
            <person name="Shelest E."/>
            <person name="Marcet-Houben M."/>
            <person name="Horn F."/>
            <person name="Wehner S."/>
            <person name="Hoffmann K."/>
            <person name="Riege K."/>
            <person name="Sammeth M."/>
            <person name="Nowrousian M."/>
            <person name="Valiante V."/>
            <person name="Linde J."/>
            <person name="Jacobsen I.D."/>
            <person name="Marz M."/>
            <person name="Brakhage A.A."/>
            <person name="Gabaldon T."/>
            <person name="Bocker S."/>
            <person name="Voigt K."/>
        </authorList>
    </citation>
    <scope>NUCLEOTIDE SEQUENCE [LARGE SCALE GENOMIC DNA]</scope>
    <source>
        <strain evidence="10">FSU 9682</strain>
    </source>
</reference>
<dbReference type="GO" id="GO:0000122">
    <property type="term" value="P:negative regulation of transcription by RNA polymerase II"/>
    <property type="evidence" value="ECO:0007669"/>
    <property type="project" value="TreeGrafter"/>
</dbReference>
<keyword evidence="3" id="KW-0677">Repeat</keyword>
<dbReference type="InterPro" id="IPR036600">
    <property type="entry name" value="PAH_sf"/>
</dbReference>
<feature type="compositionally biased region" description="Polar residues" evidence="8">
    <location>
        <begin position="75"/>
        <end position="103"/>
    </location>
</feature>
<keyword evidence="2" id="KW-0678">Repressor</keyword>
<evidence type="ECO:0000256" key="3">
    <source>
        <dbReference type="ARBA" id="ARBA00022737"/>
    </source>
</evidence>
<name>A0A068RGC5_9FUNG</name>
<dbReference type="FunFam" id="1.20.1160.11:FF:000003">
    <property type="entry name" value="Paired amphipathic helix SIN3-like protein"/>
    <property type="match status" value="1"/>
</dbReference>
<evidence type="ECO:0000256" key="2">
    <source>
        <dbReference type="ARBA" id="ARBA00022491"/>
    </source>
</evidence>
<dbReference type="PANTHER" id="PTHR12346">
    <property type="entry name" value="SIN3B-RELATED"/>
    <property type="match status" value="1"/>
</dbReference>
<feature type="compositionally biased region" description="Polar residues" evidence="8">
    <location>
        <begin position="198"/>
        <end position="208"/>
    </location>
</feature>
<dbReference type="Pfam" id="PF02671">
    <property type="entry name" value="PAH"/>
    <property type="match status" value="3"/>
</dbReference>
<feature type="compositionally biased region" description="Low complexity" evidence="8">
    <location>
        <begin position="104"/>
        <end position="118"/>
    </location>
</feature>
<accession>A0A068RGC5</accession>
<feature type="compositionally biased region" description="Polar residues" evidence="8">
    <location>
        <begin position="1078"/>
        <end position="1104"/>
    </location>
</feature>
<dbReference type="Pfam" id="PF08295">
    <property type="entry name" value="Sin3_corepress"/>
    <property type="match status" value="1"/>
</dbReference>
<protein>
    <submittedName>
        <fullName evidence="10">Sin3 protein</fullName>
    </submittedName>
</protein>
<sequence>MSSPIQPPPPNIRRPPNSSPLSQPPMSSTGPPVASPFSQQLPPPQPSTPVSGPPRPSSATSRPLPPPNLGEISYQPPSISSPGTMSTSASPYANIPQQSSQAMPNLPSPSTLTSPSNSHRPSITSGSKPSLPPISPTRGPPMPLLSSPFGDSNNPSSRGQAGTPPPPPLSTNQSSSSRSASQSQPQPQQPPSQHHNPVTSTPNTDMTTATKTPAIYANSNTGSGSASGNFRPLNVRDALTYLDQVKVQFSSRPDVYNQFLDIMKDFKSQGLDTPGVIERVSILFHGHPDLISGFNTFLPPGYRIDFSSDPNEPDIIKVTTPTGLTLKSSTRPPMSTSGSGSAGHHPSTSMASGPRGILLREQDNAMVPHSMAGIPPGAHPPPPHPAHPHHPPPPPHAAAAPGYPTPYGHMPPPHPPSLPHPSTSAPLAPPHPPPPPHSMPPHMPPPPPPMHHAAAAPPPPPHGSYIPGPNAPSRRPPSLPAHDVQDQAVNGNGNTRRAPVEFNHAIDYVNKIKNRFANDPETYKQFLEILQTYQKERKPIQEVYGHVSYLFNGAPDLLHEFKQFLPEITGQPAPDFLDDFDMSFPPGKRMPGMSPTTGFMPPGKRKRMARTKDAKLDEEMIDGYPASSYFDPARPTISSEEVELFEQIRKHIGNKPSYEEFLKTLNLFTQQIIDADILMKQVEGFIGSDRDLFEWFKTVVAIDLKDRAIERPANIIAKPDLNHCKTVDTSPSYRLVSKDWQNQPCSGRDQLCWEVLNDEYVSHPIWASEDSGFVASKKNQYEEAMHRCEEERYDYDLNIDANLNTIALLEPIAKKIDAMTPEEKNAFRLSPGLGGQSVTIYERIIKKVYDEERGKEIVEMLYNNPARVVPILLKRLKHKDEEWRKAQHEWNKTWREADAKNFYRSLDYQGLTFKSNDRKAMAGKSLVAEIETLHDDARSGEKSKSKVAYPLFFSFEDQGVFKDVTRVIFSYIEKQNGFSSNDRSKIRTFVRIFISLFFHVDDVVPEGMQIESDEGEEATTDEEDENQSVNTEDSEAETAQSSRDRSRSPSMGASRRRNGRSRGDEADATSDLLRDVLTRNSKSTSADDNDTVNSADTPSASRDFSITPAPDDDDEDSEDQRAPQVEPKDEDKAIKTEETSGDERSIPDTTMEEAGNSTPQEASDQSKSPEASVKEERETKETNTHVPEGNRLFAAAAAATAPGVHKRTIYSFFCNTAFYCFFRLYQVAYERLLKMKKLDAEMKADPEKGKTLNKVAQELGLYTTRFDDIDLSAGYYNALLELIDRFFDGDLDQAMFEEKTRYLFVTEAHVLFTIDKLVHSIIKQIQLVSADDKCVELVELFRSDQMLDSTCPRIVSVYRLRAEEIVGSEENLYKAKFNTDTHEMTIQLLDKDDDMLEPSQQDHYENYVASYMDWANSTDGIDTSKMQSSFLRRNWKPHDRHLNKIFVRSRLQYKISQENYHMYYIIGSEDVFVRPSITPSQDSTTERTKKWHSWLESRTTGWSRNIEADEDCKTMETEARKRLAE</sequence>
<feature type="region of interest" description="Disordered" evidence="8">
    <location>
        <begin position="368"/>
        <end position="497"/>
    </location>
</feature>
<dbReference type="VEuPathDB" id="FungiDB:LCOR_00469.1"/>
<comment type="subcellular location">
    <subcellularLocation>
        <location evidence="1 7">Nucleus</location>
    </subcellularLocation>
</comment>